<evidence type="ECO:0000313" key="8">
    <source>
        <dbReference type="Proteomes" id="UP000198506"/>
    </source>
</evidence>
<evidence type="ECO:0000256" key="4">
    <source>
        <dbReference type="ARBA" id="ARBA00023163"/>
    </source>
</evidence>
<comment type="similarity">
    <text evidence="1">Belongs to the sigma-70 factor family. ECF subfamily.</text>
</comment>
<dbReference type="EMBL" id="FOZN01000004">
    <property type="protein sequence ID" value="SFS18144.1"/>
    <property type="molecule type" value="Genomic_DNA"/>
</dbReference>
<dbReference type="InterPro" id="IPR013249">
    <property type="entry name" value="RNA_pol_sigma70_r4_t2"/>
</dbReference>
<sequence length="177" mass="19741">MRRGTVTESASRQREVEQVLRSVAPDLLGYFLRRTPSPEDAADMVSETLAATWLSTSKVPQEPEQARMWVFGVARNVLRHHHRSGSRRSALAEQLAAAVRQAQTTTVHGVDEDALDVQLAVAALPTQLAELIRLVHWDGFSIEQAARLQQIPASTARSRHARAKQLLKERLEAPVKR</sequence>
<keyword evidence="2" id="KW-0805">Transcription regulation</keyword>
<keyword evidence="8" id="KW-1185">Reference proteome</keyword>
<dbReference type="GO" id="GO:0006352">
    <property type="term" value="P:DNA-templated transcription initiation"/>
    <property type="evidence" value="ECO:0007669"/>
    <property type="project" value="InterPro"/>
</dbReference>
<dbReference type="Pfam" id="PF04542">
    <property type="entry name" value="Sigma70_r2"/>
    <property type="match status" value="1"/>
</dbReference>
<dbReference type="AlphaFoldDB" id="A0AA94HQC9"/>
<dbReference type="InterPro" id="IPR013324">
    <property type="entry name" value="RNA_pol_sigma_r3/r4-like"/>
</dbReference>
<gene>
    <name evidence="7" type="ORF">SAMN04487783_2544</name>
</gene>
<dbReference type="NCBIfam" id="TIGR02937">
    <property type="entry name" value="sigma70-ECF"/>
    <property type="match status" value="1"/>
</dbReference>
<comment type="caution">
    <text evidence="7">The sequence shown here is derived from an EMBL/GenBank/DDBJ whole genome shotgun (WGS) entry which is preliminary data.</text>
</comment>
<dbReference type="Proteomes" id="UP000198506">
    <property type="component" value="Unassembled WGS sequence"/>
</dbReference>
<dbReference type="InterPro" id="IPR014284">
    <property type="entry name" value="RNA_pol_sigma-70_dom"/>
</dbReference>
<keyword evidence="4" id="KW-0804">Transcription</keyword>
<evidence type="ECO:0000256" key="3">
    <source>
        <dbReference type="ARBA" id="ARBA00023082"/>
    </source>
</evidence>
<evidence type="ECO:0000259" key="5">
    <source>
        <dbReference type="Pfam" id="PF04542"/>
    </source>
</evidence>
<feature type="domain" description="RNA polymerase sigma-70 region 2" evidence="5">
    <location>
        <begin position="21"/>
        <end position="87"/>
    </location>
</feature>
<dbReference type="GO" id="GO:0016987">
    <property type="term" value="F:sigma factor activity"/>
    <property type="evidence" value="ECO:0007669"/>
    <property type="project" value="UniProtKB-KW"/>
</dbReference>
<evidence type="ECO:0000259" key="6">
    <source>
        <dbReference type="Pfam" id="PF08281"/>
    </source>
</evidence>
<keyword evidence="3" id="KW-0731">Sigma factor</keyword>
<proteinExistence type="inferred from homology"/>
<dbReference type="PANTHER" id="PTHR43133:SF25">
    <property type="entry name" value="RNA POLYMERASE SIGMA FACTOR RFAY-RELATED"/>
    <property type="match status" value="1"/>
</dbReference>
<organism evidence="7 8">
    <name type="scientific">Agrococcus baldri</name>
    <dbReference type="NCBI Taxonomy" id="153730"/>
    <lineage>
        <taxon>Bacteria</taxon>
        <taxon>Bacillati</taxon>
        <taxon>Actinomycetota</taxon>
        <taxon>Actinomycetes</taxon>
        <taxon>Micrococcales</taxon>
        <taxon>Microbacteriaceae</taxon>
        <taxon>Agrococcus</taxon>
    </lineage>
</organism>
<dbReference type="Gene3D" id="1.10.10.10">
    <property type="entry name" value="Winged helix-like DNA-binding domain superfamily/Winged helix DNA-binding domain"/>
    <property type="match status" value="1"/>
</dbReference>
<dbReference type="GO" id="GO:0003677">
    <property type="term" value="F:DNA binding"/>
    <property type="evidence" value="ECO:0007669"/>
    <property type="project" value="InterPro"/>
</dbReference>
<reference evidence="7 8" key="1">
    <citation type="submission" date="2016-10" db="EMBL/GenBank/DDBJ databases">
        <authorList>
            <person name="Varghese N."/>
            <person name="Submissions S."/>
        </authorList>
    </citation>
    <scope>NUCLEOTIDE SEQUENCE [LARGE SCALE GENOMIC DNA]</scope>
    <source>
        <strain evidence="7 8">IAM 15147</strain>
    </source>
</reference>
<dbReference type="Gene3D" id="1.10.1740.10">
    <property type="match status" value="1"/>
</dbReference>
<feature type="domain" description="RNA polymerase sigma factor 70 region 4 type 2" evidence="6">
    <location>
        <begin position="116"/>
        <end position="167"/>
    </location>
</feature>
<dbReference type="InterPro" id="IPR036388">
    <property type="entry name" value="WH-like_DNA-bd_sf"/>
</dbReference>
<dbReference type="Pfam" id="PF08281">
    <property type="entry name" value="Sigma70_r4_2"/>
    <property type="match status" value="1"/>
</dbReference>
<protein>
    <submittedName>
        <fullName evidence="7">RNA polymerase sigma-70 factor, ECF subfamily</fullName>
    </submittedName>
</protein>
<dbReference type="SUPFAM" id="SSF88659">
    <property type="entry name" value="Sigma3 and sigma4 domains of RNA polymerase sigma factors"/>
    <property type="match status" value="1"/>
</dbReference>
<dbReference type="PANTHER" id="PTHR43133">
    <property type="entry name" value="RNA POLYMERASE ECF-TYPE SIGMA FACTO"/>
    <property type="match status" value="1"/>
</dbReference>
<dbReference type="InterPro" id="IPR013325">
    <property type="entry name" value="RNA_pol_sigma_r2"/>
</dbReference>
<name>A0AA94HQC9_9MICO</name>
<evidence type="ECO:0000256" key="2">
    <source>
        <dbReference type="ARBA" id="ARBA00023015"/>
    </source>
</evidence>
<dbReference type="SUPFAM" id="SSF88946">
    <property type="entry name" value="Sigma2 domain of RNA polymerase sigma factors"/>
    <property type="match status" value="1"/>
</dbReference>
<evidence type="ECO:0000313" key="7">
    <source>
        <dbReference type="EMBL" id="SFS18144.1"/>
    </source>
</evidence>
<evidence type="ECO:0000256" key="1">
    <source>
        <dbReference type="ARBA" id="ARBA00010641"/>
    </source>
</evidence>
<dbReference type="InterPro" id="IPR007627">
    <property type="entry name" value="RNA_pol_sigma70_r2"/>
</dbReference>
<dbReference type="InterPro" id="IPR039425">
    <property type="entry name" value="RNA_pol_sigma-70-like"/>
</dbReference>
<accession>A0AA94HQC9</accession>